<evidence type="ECO:0000313" key="2">
    <source>
        <dbReference type="Proteomes" id="UP001281147"/>
    </source>
</evidence>
<evidence type="ECO:0000313" key="1">
    <source>
        <dbReference type="EMBL" id="KAK3709015.1"/>
    </source>
</evidence>
<keyword evidence="2" id="KW-1185">Reference proteome</keyword>
<organism evidence="1 2">
    <name type="scientific">Vermiconidia calcicola</name>
    <dbReference type="NCBI Taxonomy" id="1690605"/>
    <lineage>
        <taxon>Eukaryota</taxon>
        <taxon>Fungi</taxon>
        <taxon>Dikarya</taxon>
        <taxon>Ascomycota</taxon>
        <taxon>Pezizomycotina</taxon>
        <taxon>Dothideomycetes</taxon>
        <taxon>Dothideomycetidae</taxon>
        <taxon>Mycosphaerellales</taxon>
        <taxon>Extremaceae</taxon>
        <taxon>Vermiconidia</taxon>
    </lineage>
</organism>
<proteinExistence type="predicted"/>
<accession>A0ACC3N2Z2</accession>
<protein>
    <submittedName>
        <fullName evidence="1">Uncharacterized protein</fullName>
    </submittedName>
</protein>
<comment type="caution">
    <text evidence="1">The sequence shown here is derived from an EMBL/GenBank/DDBJ whole genome shotgun (WGS) entry which is preliminary data.</text>
</comment>
<gene>
    <name evidence="1" type="ORF">LTR37_011179</name>
</gene>
<sequence>MAFQQPQQRPQPQRQVTPAKVSIEQQVPASPARKRTIDESQEWILFSPAQHEHQSRTSQTPRTATHLSDFGSLETHVRSQPLAGPQDNDLTCQGTEADDDGAELDSLDDGLHAFHHPVFSDPSNNLDHSGGSVLPTHDGFGTFPLSAGLQEQLWQFERYNPHRRRHVRRKSSVQKKLDAMTEDEEHDVEDERTARIEKWRLEQSKAVLDEIEKETRRRRRRISRGGSMDVTRTNTLEAAASRVKQMQHEIIHEEPESDAKTAAPPASETFWQRITRRVIRDLIGLDENTLSVIFGESLPEEASPTPTLPSPIAVATASPSRSRVTFDDSAYSWEIKLLDHIARELGVLVHQLTEHDGRAFSSYMRMQDEPDYAGMPIRDIPRRQASLRQQRLRSQPERTANATSSGPVFEPTVLRAPTSPSDAPDTSLWGIEEEPDDRDDGEVQTQQEREYWERDIDVNMIFSYLKRRFSMRPSASRPPAAGIAPSPGPLLPASWATANSASALGTSPQSIRRAEVIRRQHPLVSRAAERAAAQSRRRDSLLRRHQMQTIAHKRTGSSSCASQSTKRSRRSLSGSSRHFWDIGGSSFGSGPAMSSGGLGGWGEVVTWAEEERNEGTVYE</sequence>
<dbReference type="Proteomes" id="UP001281147">
    <property type="component" value="Unassembled WGS sequence"/>
</dbReference>
<reference evidence="1" key="1">
    <citation type="submission" date="2023-07" db="EMBL/GenBank/DDBJ databases">
        <title>Black Yeasts Isolated from many extreme environments.</title>
        <authorList>
            <person name="Coleine C."/>
            <person name="Stajich J.E."/>
            <person name="Selbmann L."/>
        </authorList>
    </citation>
    <scope>NUCLEOTIDE SEQUENCE</scope>
    <source>
        <strain evidence="1">CCFEE 5714</strain>
    </source>
</reference>
<dbReference type="EMBL" id="JAUTXU010000096">
    <property type="protein sequence ID" value="KAK3709015.1"/>
    <property type="molecule type" value="Genomic_DNA"/>
</dbReference>
<name>A0ACC3N2Z2_9PEZI</name>